<feature type="region of interest" description="Disordered" evidence="1">
    <location>
        <begin position="426"/>
        <end position="461"/>
    </location>
</feature>
<feature type="compositionally biased region" description="Basic and acidic residues" evidence="1">
    <location>
        <begin position="339"/>
        <end position="353"/>
    </location>
</feature>
<proteinExistence type="predicted"/>
<dbReference type="InterPro" id="IPR039928">
    <property type="entry name" value="LNK"/>
</dbReference>
<gene>
    <name evidence="2" type="ORF">ACJRO7_026828</name>
</gene>
<evidence type="ECO:0000313" key="3">
    <source>
        <dbReference type="Proteomes" id="UP001634007"/>
    </source>
</evidence>
<dbReference type="PANTHER" id="PTHR33334:SF8">
    <property type="entry name" value="PROTEIN LNK1"/>
    <property type="match status" value="1"/>
</dbReference>
<dbReference type="EMBL" id="JBJKBG010000007">
    <property type="protein sequence ID" value="KAL3729750.1"/>
    <property type="molecule type" value="Genomic_DNA"/>
</dbReference>
<dbReference type="Proteomes" id="UP001634007">
    <property type="component" value="Unassembled WGS sequence"/>
</dbReference>
<sequence>MCIRWRVKNLKGMSDLCVYELQDNVWDEFGESDDHIVPHAADEAKSQCLVQSDSRKKLRLQVTGVTSNADSRTNSVVLGRKETNPETLTKKEKMLEKDAWSHTPDGMFPASCDNLSSKEVRNVASDDSRMSAHCFKSSTDGVFCADDPVIDERCAAVDNNMYSYSLNHISPTESNLNFFNHEDKESNDLYYGWPDIGNFEDVDKMFRYTLNLAVLSYDVYNYFLRIYPDISSSRSCDSTFGVGSLSNDDGLEWLTSEAIEGSEDAIKSELEFSCSDSKVANKASEACGNSLPHGYILSHNDPKKKSATMSDNSSMQVNGSGETAAFSHTSSMNGSDAQSESKEDSMSEKEVMNKHKKQSNPQNQSELKRKDRYLENGGSFGHHSLLDQFPHVEVPFSNSPNQMHNEYVHSGYFHHVNQISGCSTLSSVKSDDQLSPTPKESSYSSNQVSLPRNFNPADVTSPNASICDPDAVLKGLHPSENGIESQSNGEVSLGVPADMDSSLVQESSCMSSALDEISLEAASFRQLQRVMEQLDIKTKLCIRDSLYRLARSAEQRHSGGIPIIDSKNDGGHSGVLTAEETNKCNGFMDMETDTNPIDRSVAHLLFHRPSDPSALPGSNASSPKSHVMIHRSVTSPPVKNERDTGQEEAVADAE</sequence>
<evidence type="ECO:0000313" key="2">
    <source>
        <dbReference type="EMBL" id="KAL3729750.1"/>
    </source>
</evidence>
<dbReference type="PANTHER" id="PTHR33334">
    <property type="entry name" value="PROTEIN LNK1"/>
    <property type="match status" value="1"/>
</dbReference>
<feature type="region of interest" description="Disordered" evidence="1">
    <location>
        <begin position="291"/>
        <end position="367"/>
    </location>
</feature>
<feature type="region of interest" description="Disordered" evidence="1">
    <location>
        <begin position="608"/>
        <end position="654"/>
    </location>
</feature>
<organism evidence="2 3">
    <name type="scientific">Eucalyptus globulus</name>
    <name type="common">Tasmanian blue gum</name>
    <dbReference type="NCBI Taxonomy" id="34317"/>
    <lineage>
        <taxon>Eukaryota</taxon>
        <taxon>Viridiplantae</taxon>
        <taxon>Streptophyta</taxon>
        <taxon>Embryophyta</taxon>
        <taxon>Tracheophyta</taxon>
        <taxon>Spermatophyta</taxon>
        <taxon>Magnoliopsida</taxon>
        <taxon>eudicotyledons</taxon>
        <taxon>Gunneridae</taxon>
        <taxon>Pentapetalae</taxon>
        <taxon>rosids</taxon>
        <taxon>malvids</taxon>
        <taxon>Myrtales</taxon>
        <taxon>Myrtaceae</taxon>
        <taxon>Myrtoideae</taxon>
        <taxon>Eucalypteae</taxon>
        <taxon>Eucalyptus</taxon>
    </lineage>
</organism>
<protein>
    <recommendedName>
        <fullName evidence="4">Protein LNK1</fullName>
    </recommendedName>
</protein>
<dbReference type="AlphaFoldDB" id="A0ABD3K1V1"/>
<feature type="compositionally biased region" description="Polar residues" evidence="1">
    <location>
        <begin position="307"/>
        <end position="338"/>
    </location>
</feature>
<evidence type="ECO:0000256" key="1">
    <source>
        <dbReference type="SAM" id="MobiDB-lite"/>
    </source>
</evidence>
<accession>A0ABD3K1V1</accession>
<name>A0ABD3K1V1_EUCGL</name>
<keyword evidence="3" id="KW-1185">Reference proteome</keyword>
<comment type="caution">
    <text evidence="2">The sequence shown here is derived from an EMBL/GenBank/DDBJ whole genome shotgun (WGS) entry which is preliminary data.</text>
</comment>
<reference evidence="2 3" key="1">
    <citation type="submission" date="2024-11" db="EMBL/GenBank/DDBJ databases">
        <title>Chromosome-level genome assembly of Eucalyptus globulus Labill. provides insights into its genome evolution.</title>
        <authorList>
            <person name="Li X."/>
        </authorList>
    </citation>
    <scope>NUCLEOTIDE SEQUENCE [LARGE SCALE GENOMIC DNA]</scope>
    <source>
        <strain evidence="2">CL2024</strain>
        <tissue evidence="2">Fresh tender leaves</tissue>
    </source>
</reference>
<evidence type="ECO:0008006" key="4">
    <source>
        <dbReference type="Google" id="ProtNLM"/>
    </source>
</evidence>